<reference evidence="1" key="1">
    <citation type="submission" date="2020-02" db="EMBL/GenBank/DDBJ databases">
        <title>Genome sequencing of the panga catfish, Pangasius djambal.</title>
        <authorList>
            <person name="Wen M."/>
            <person name="Zahm M."/>
            <person name="Roques C."/>
            <person name="Cabau C."/>
            <person name="Klopp C."/>
            <person name="Donnadieu C."/>
            <person name="Jouanno E."/>
            <person name="Avarre J.-C."/>
            <person name="Campet M."/>
            <person name="Ha T."/>
            <person name="Dugue R."/>
            <person name="Lampietro C."/>
            <person name="Louis A."/>
            <person name="Herpin A."/>
            <person name="Echchiki A."/>
            <person name="Berthelot C."/>
            <person name="Parey E."/>
            <person name="Roest-Crollius H."/>
            <person name="Braasch I."/>
            <person name="Postlethwait J.H."/>
            <person name="Bobe J."/>
            <person name="Montfort J."/>
            <person name="Bouchez O."/>
            <person name="Begum T."/>
            <person name="Schartl M."/>
            <person name="Gustiano R."/>
            <person name="Guiguen Y."/>
        </authorList>
    </citation>
    <scope>NUCLEOTIDE SEQUENCE</scope>
    <source>
        <strain evidence="1">Pdj_M5554</strain>
    </source>
</reference>
<comment type="caution">
    <text evidence="1">The sequence shown here is derived from an EMBL/GenBank/DDBJ whole genome shotgun (WGS) entry which is preliminary data.</text>
</comment>
<sequence length="208" mass="23031">MRLAELQSRNKTCLPHLKSSYPLESRPSLGFSHLPVTDEDVRTGDPNETIRRASMIPSQLKDSVASHRLSLAPPAAAARGHAPSQRAPQVSKARELRSTRSPLAPKRPAMQIQDSDTPESKKAVSCFPRTPKGRNLRSSNSQNIAPSPADRRQSMAFVIDNTPKKVVRGDSRLQRGINKFRKSPRTASAKSPKITSSAKKLMKFRMKM</sequence>
<evidence type="ECO:0000313" key="1">
    <source>
        <dbReference type="EMBL" id="MCJ8739787.1"/>
    </source>
</evidence>
<gene>
    <name evidence="1" type="ORF">PDJAM_G00051350</name>
</gene>
<organism evidence="1 2">
    <name type="scientific">Pangasius djambal</name>
    <dbReference type="NCBI Taxonomy" id="1691987"/>
    <lineage>
        <taxon>Eukaryota</taxon>
        <taxon>Metazoa</taxon>
        <taxon>Chordata</taxon>
        <taxon>Craniata</taxon>
        <taxon>Vertebrata</taxon>
        <taxon>Euteleostomi</taxon>
        <taxon>Actinopterygii</taxon>
        <taxon>Neopterygii</taxon>
        <taxon>Teleostei</taxon>
        <taxon>Ostariophysi</taxon>
        <taxon>Siluriformes</taxon>
        <taxon>Pangasiidae</taxon>
        <taxon>Pangasius</taxon>
    </lineage>
</organism>
<accession>A0ACC5YW16</accession>
<dbReference type="EMBL" id="CM040988">
    <property type="protein sequence ID" value="MCJ8739787.1"/>
    <property type="molecule type" value="Genomic_DNA"/>
</dbReference>
<name>A0ACC5YW16_9TELE</name>
<proteinExistence type="predicted"/>
<dbReference type="Proteomes" id="UP000830395">
    <property type="component" value="Chromosome 14"/>
</dbReference>
<keyword evidence="2" id="KW-1185">Reference proteome</keyword>
<protein>
    <submittedName>
        <fullName evidence="1">Uncharacterized protein</fullName>
    </submittedName>
</protein>
<evidence type="ECO:0000313" key="2">
    <source>
        <dbReference type="Proteomes" id="UP000830395"/>
    </source>
</evidence>